<evidence type="ECO:0000313" key="8">
    <source>
        <dbReference type="RefSeq" id="XP_014662605.1"/>
    </source>
</evidence>
<evidence type="ECO:0000256" key="4">
    <source>
        <dbReference type="RuleBase" id="RU003465"/>
    </source>
</evidence>
<dbReference type="PANTHER" id="PTHR13832">
    <property type="entry name" value="PROTEIN PHOSPHATASE 2C"/>
    <property type="match status" value="1"/>
</dbReference>
<evidence type="ECO:0000256" key="1">
    <source>
        <dbReference type="ARBA" id="ARBA00022723"/>
    </source>
</evidence>
<organism evidence="7 8">
    <name type="scientific">Priapulus caudatus</name>
    <name type="common">Priapulid worm</name>
    <dbReference type="NCBI Taxonomy" id="37621"/>
    <lineage>
        <taxon>Eukaryota</taxon>
        <taxon>Metazoa</taxon>
        <taxon>Ecdysozoa</taxon>
        <taxon>Scalidophora</taxon>
        <taxon>Priapulida</taxon>
        <taxon>Priapulimorpha</taxon>
        <taxon>Priapulimorphida</taxon>
        <taxon>Priapulidae</taxon>
        <taxon>Priapulus</taxon>
    </lineage>
</organism>
<reference evidence="8" key="1">
    <citation type="submission" date="2025-08" db="UniProtKB">
        <authorList>
            <consortium name="RefSeq"/>
        </authorList>
    </citation>
    <scope>IDENTIFICATION</scope>
</reference>
<gene>
    <name evidence="8" type="primary">LOC106805501</name>
</gene>
<dbReference type="PROSITE" id="PS51746">
    <property type="entry name" value="PPM_2"/>
    <property type="match status" value="1"/>
</dbReference>
<dbReference type="GeneID" id="106805501"/>
<name>A0ABM1DRN4_PRICU</name>
<dbReference type="CDD" id="cd00143">
    <property type="entry name" value="PP2Cc"/>
    <property type="match status" value="1"/>
</dbReference>
<dbReference type="InterPro" id="IPR000222">
    <property type="entry name" value="PP2C_BS"/>
</dbReference>
<proteinExistence type="inferred from homology"/>
<evidence type="ECO:0000259" key="6">
    <source>
        <dbReference type="PROSITE" id="PS51746"/>
    </source>
</evidence>
<feature type="region of interest" description="Disordered" evidence="5">
    <location>
        <begin position="629"/>
        <end position="658"/>
    </location>
</feature>
<dbReference type="RefSeq" id="XP_014662605.1">
    <property type="nucleotide sequence ID" value="XM_014807119.1"/>
</dbReference>
<evidence type="ECO:0000256" key="5">
    <source>
        <dbReference type="SAM" id="MobiDB-lite"/>
    </source>
</evidence>
<dbReference type="Pfam" id="PF00481">
    <property type="entry name" value="PP2C"/>
    <property type="match status" value="2"/>
</dbReference>
<dbReference type="InterPro" id="IPR001932">
    <property type="entry name" value="PPM-type_phosphatase-like_dom"/>
</dbReference>
<feature type="domain" description="PPM-type phosphatase" evidence="6">
    <location>
        <begin position="114"/>
        <end position="479"/>
    </location>
</feature>
<accession>A0ABM1DRN4</accession>
<dbReference type="InterPro" id="IPR036457">
    <property type="entry name" value="PPM-type-like_dom_sf"/>
</dbReference>
<dbReference type="Gene3D" id="3.60.40.10">
    <property type="entry name" value="PPM-type phosphatase domain"/>
    <property type="match status" value="1"/>
</dbReference>
<dbReference type="PANTHER" id="PTHR13832:SF354">
    <property type="entry name" value="GM14138P"/>
    <property type="match status" value="1"/>
</dbReference>
<keyword evidence="2 4" id="KW-0378">Hydrolase</keyword>
<comment type="similarity">
    <text evidence="4">Belongs to the PP2C family.</text>
</comment>
<keyword evidence="1" id="KW-0479">Metal-binding</keyword>
<sequence length="677" mass="74495">MLKPFRHVWSSVVGSWSSSGGEKGSDTLVSKFDYSRPDFLGLTADETQVAGDRTSRPIIVPRDISRLPWNSGYAEVINGGKSVRNEDQSSCEVFQLVDEEDLPSPDGVPGSCYTYSKEQDSIEKRLFSTTIDPEDRKVVYFAIFDGHAGSGAALYASKLLHFHIQEKMSQVQELLYKSTQEGPVRTSEIAKAMEDSGLFCDVKPVSVDELVIGALETAFHEMDVQIGKERHMYKITGGCAVIAAIVFLGKLYVANAGDCRAIISRGAHVIPMSNDFTPESERQRLQYLAWLRPHLLGNDFTHLEFQHRIMKSDVGKAVLYRGHDMKGWTYKKVTEEDTKIPLISDKGKRAKVLGTIGLTRGFGDFDLKVSDRNLYVKPFLTPTPEVQVYDLAAFDHSPDDVLIIASDGLWDITTNELAAEIVASSLSRFAETDNDRYTSAAQELVMHARGSQFHPHLGWRTHDDKPSSNDDISVFVMPLCYYQLIAKTTVPTSSSVLSRSSVGVPKDWMSPVLAAVEQDAEGMHSCMYTSGDSGLADLSYNLQELGVGHQGYDDLYLGNSDGCLQATKSTDGQRISAELPRNFQNSSETEGDGMQNIECRATSHVTSESPDQKLSPSRDDFVDVPVDVAGEQPNRQGDATADVEASAAEELPVNSKISQSPDMAEINVAEITEQVLV</sequence>
<dbReference type="SMART" id="SM00332">
    <property type="entry name" value="PP2Cc"/>
    <property type="match status" value="1"/>
</dbReference>
<evidence type="ECO:0000313" key="7">
    <source>
        <dbReference type="Proteomes" id="UP000695022"/>
    </source>
</evidence>
<evidence type="ECO:0000256" key="2">
    <source>
        <dbReference type="ARBA" id="ARBA00022801"/>
    </source>
</evidence>
<dbReference type="PROSITE" id="PS01032">
    <property type="entry name" value="PPM_1"/>
    <property type="match status" value="1"/>
</dbReference>
<evidence type="ECO:0000256" key="3">
    <source>
        <dbReference type="ARBA" id="ARBA00022912"/>
    </source>
</evidence>
<dbReference type="InterPro" id="IPR015655">
    <property type="entry name" value="PP2C"/>
</dbReference>
<dbReference type="SUPFAM" id="SSF81606">
    <property type="entry name" value="PP2C-like"/>
    <property type="match status" value="1"/>
</dbReference>
<keyword evidence="3 4" id="KW-0904">Protein phosphatase</keyword>
<dbReference type="Proteomes" id="UP000695022">
    <property type="component" value="Unplaced"/>
</dbReference>
<protein>
    <submittedName>
        <fullName evidence="8">Protein phosphatase 1H-like</fullName>
    </submittedName>
</protein>
<keyword evidence="7" id="KW-1185">Reference proteome</keyword>